<dbReference type="Proteomes" id="UP000663829">
    <property type="component" value="Unassembled WGS sequence"/>
</dbReference>
<dbReference type="EMBL" id="CAJNOQ010037821">
    <property type="protein sequence ID" value="CAF1609860.1"/>
    <property type="molecule type" value="Genomic_DNA"/>
</dbReference>
<feature type="compositionally biased region" description="Polar residues" evidence="1">
    <location>
        <begin position="9"/>
        <end position="18"/>
    </location>
</feature>
<feature type="non-terminal residue" evidence="2">
    <location>
        <position position="1"/>
    </location>
</feature>
<evidence type="ECO:0000313" key="3">
    <source>
        <dbReference type="EMBL" id="CAF4492457.1"/>
    </source>
</evidence>
<dbReference type="EMBL" id="CAJOBC010104546">
    <property type="protein sequence ID" value="CAF4492457.1"/>
    <property type="molecule type" value="Genomic_DNA"/>
</dbReference>
<dbReference type="Proteomes" id="UP000681722">
    <property type="component" value="Unassembled WGS sequence"/>
</dbReference>
<proteinExistence type="predicted"/>
<keyword evidence="4" id="KW-1185">Reference proteome</keyword>
<sequence length="43" mass="4785">MKAADPNDQYESGSQRITSMKAMRGMEGMKADEPNEQYESGSQ</sequence>
<accession>A0A816BEP1</accession>
<evidence type="ECO:0000256" key="1">
    <source>
        <dbReference type="SAM" id="MobiDB-lite"/>
    </source>
</evidence>
<feature type="region of interest" description="Disordered" evidence="1">
    <location>
        <begin position="1"/>
        <end position="43"/>
    </location>
</feature>
<dbReference type="AlphaFoldDB" id="A0A816BEP1"/>
<protein>
    <submittedName>
        <fullName evidence="2">Uncharacterized protein</fullName>
    </submittedName>
</protein>
<name>A0A816BEP1_9BILA</name>
<evidence type="ECO:0000313" key="4">
    <source>
        <dbReference type="Proteomes" id="UP000663829"/>
    </source>
</evidence>
<gene>
    <name evidence="2" type="ORF">GPM918_LOCUS43016</name>
    <name evidence="3" type="ORF">SRO942_LOCUS44400</name>
</gene>
<evidence type="ECO:0000313" key="2">
    <source>
        <dbReference type="EMBL" id="CAF1609860.1"/>
    </source>
</evidence>
<comment type="caution">
    <text evidence="2">The sequence shown here is derived from an EMBL/GenBank/DDBJ whole genome shotgun (WGS) entry which is preliminary data.</text>
</comment>
<organism evidence="2 4">
    <name type="scientific">Didymodactylos carnosus</name>
    <dbReference type="NCBI Taxonomy" id="1234261"/>
    <lineage>
        <taxon>Eukaryota</taxon>
        <taxon>Metazoa</taxon>
        <taxon>Spiralia</taxon>
        <taxon>Gnathifera</taxon>
        <taxon>Rotifera</taxon>
        <taxon>Eurotatoria</taxon>
        <taxon>Bdelloidea</taxon>
        <taxon>Philodinida</taxon>
        <taxon>Philodinidae</taxon>
        <taxon>Didymodactylos</taxon>
    </lineage>
</organism>
<reference evidence="2" key="1">
    <citation type="submission" date="2021-02" db="EMBL/GenBank/DDBJ databases">
        <authorList>
            <person name="Nowell W R."/>
        </authorList>
    </citation>
    <scope>NUCLEOTIDE SEQUENCE</scope>
</reference>